<keyword evidence="3" id="KW-0805">Transcription regulation</keyword>
<organism evidence="8 9">
    <name type="scientific">Trichoderma asperellum (strain ATCC 204424 / CBS 433.97 / NBRC 101777)</name>
    <dbReference type="NCBI Taxonomy" id="1042311"/>
    <lineage>
        <taxon>Eukaryota</taxon>
        <taxon>Fungi</taxon>
        <taxon>Dikarya</taxon>
        <taxon>Ascomycota</taxon>
        <taxon>Pezizomycotina</taxon>
        <taxon>Sordariomycetes</taxon>
        <taxon>Hypocreomycetidae</taxon>
        <taxon>Hypocreales</taxon>
        <taxon>Hypocreaceae</taxon>
        <taxon>Trichoderma</taxon>
    </lineage>
</organism>
<keyword evidence="9" id="KW-1185">Reference proteome</keyword>
<proteinExistence type="predicted"/>
<evidence type="ECO:0000256" key="2">
    <source>
        <dbReference type="ARBA" id="ARBA00022723"/>
    </source>
</evidence>
<dbReference type="SMART" id="SM00066">
    <property type="entry name" value="GAL4"/>
    <property type="match status" value="1"/>
</dbReference>
<evidence type="ECO:0000256" key="3">
    <source>
        <dbReference type="ARBA" id="ARBA00023015"/>
    </source>
</evidence>
<dbReference type="PROSITE" id="PS00463">
    <property type="entry name" value="ZN2_CY6_FUNGAL_1"/>
    <property type="match status" value="1"/>
</dbReference>
<gene>
    <name evidence="8" type="ORF">M441DRAFT_149933</name>
</gene>
<protein>
    <recommendedName>
        <fullName evidence="7">Zn(2)-C6 fungal-type domain-containing protein</fullName>
    </recommendedName>
</protein>
<dbReference type="SMART" id="SM00906">
    <property type="entry name" value="Fungal_trans"/>
    <property type="match status" value="1"/>
</dbReference>
<dbReference type="PANTHER" id="PTHR47540">
    <property type="entry name" value="THIAMINE REPRESSIBLE GENES REGULATORY PROTEIN THI5"/>
    <property type="match status" value="1"/>
</dbReference>
<dbReference type="SUPFAM" id="SSF57701">
    <property type="entry name" value="Zn2/Cys6 DNA-binding domain"/>
    <property type="match status" value="1"/>
</dbReference>
<dbReference type="CDD" id="cd00067">
    <property type="entry name" value="GAL4"/>
    <property type="match status" value="1"/>
</dbReference>
<dbReference type="STRING" id="1042311.A0A2T3YVX9"/>
<keyword evidence="6" id="KW-0539">Nucleus</keyword>
<dbReference type="GO" id="GO:0043565">
    <property type="term" value="F:sequence-specific DNA binding"/>
    <property type="evidence" value="ECO:0007669"/>
    <property type="project" value="TreeGrafter"/>
</dbReference>
<comment type="subcellular location">
    <subcellularLocation>
        <location evidence="1">Nucleus</location>
    </subcellularLocation>
</comment>
<evidence type="ECO:0000313" key="9">
    <source>
        <dbReference type="Proteomes" id="UP000240493"/>
    </source>
</evidence>
<dbReference type="GO" id="GO:0045944">
    <property type="term" value="P:positive regulation of transcription by RNA polymerase II"/>
    <property type="evidence" value="ECO:0007669"/>
    <property type="project" value="TreeGrafter"/>
</dbReference>
<keyword evidence="2" id="KW-0479">Metal-binding</keyword>
<evidence type="ECO:0000256" key="1">
    <source>
        <dbReference type="ARBA" id="ARBA00004123"/>
    </source>
</evidence>
<sequence>MESETRTSQRKSRRTANACIACRQSKIKCSGRDPCQNCQRRSIQCQFAVGNNKILVSEKYLQDLQKQAEKNQRPSSTYNLDSLAQAAGYFRSPVSQPSGPQTEIDPNPVTTPQYPNASTPFDVWPDVYPMPVKIIRNSQKNRRTWIWLAPWSTWSYTMRLIHLLRERLHPEDPSLPPNVVDPDVYTLTWETGSPSNPPDISGLPSLNHAIYFFNTVKFHLSHVYRLFKEQEFENEIREFYANASEKVAKCQLWFAKFLLILAFGTAFHASPVDSEEPPGAKLFARAMALIPNTTTLWKDSLLAIEVLILVSLYLFSVAEREAAHIYLGQAICIAQLEGLHTELPEQDLGPETAAYCRDLWWTLYIMDRHFSCSLGIPMSVKDSDITTPVPSPNAGSPLDSARSLQVNLSNLLSVILTTVYQPTITPLATFLEQTRSILHTLARHAQEIERIIKLKLQSSVGTIPRSTSYLTLLYHQCVIVATRPLLFSILKERLDMLEHPGNENWDSFLAKTGAVISTGIKSAVKTVQILTSEYSLLESFLPYDIEFAFGAALHLTIADALFPDVEDYQKSRQIAHQILDGFVSRGSRVAKARRTELSHVETLCQELVAEVQQQGHQTLHLLYSAGIAADIVRKTNEEQDRLLAASRGEPSAMLEMTGDLGNQSPTLDGNMEYLDDIGISSEEFLSIVQQMGTTLPESMLTLNQSD</sequence>
<keyword evidence="4" id="KW-0238">DNA-binding</keyword>
<accession>A0A2T3YVX9</accession>
<dbReference type="InterPro" id="IPR001138">
    <property type="entry name" value="Zn2Cys6_DnaBD"/>
</dbReference>
<dbReference type="GO" id="GO:0006351">
    <property type="term" value="P:DNA-templated transcription"/>
    <property type="evidence" value="ECO:0007669"/>
    <property type="project" value="InterPro"/>
</dbReference>
<reference evidence="8 9" key="1">
    <citation type="submission" date="2016-07" db="EMBL/GenBank/DDBJ databases">
        <title>Multiple horizontal gene transfer events from other fungi enriched the ability of initially mycotrophic Trichoderma (Ascomycota) to feed on dead plant biomass.</title>
        <authorList>
            <consortium name="DOE Joint Genome Institute"/>
            <person name="Aerts A."/>
            <person name="Atanasova L."/>
            <person name="Chenthamara K."/>
            <person name="Zhang J."/>
            <person name="Grujic M."/>
            <person name="Henrissat B."/>
            <person name="Kuo A."/>
            <person name="Salamov A."/>
            <person name="Lipzen A."/>
            <person name="Labutti K."/>
            <person name="Barry K."/>
            <person name="Miao Y."/>
            <person name="Rahimi M.J."/>
            <person name="Shen Q."/>
            <person name="Grigoriev I.V."/>
            <person name="Kubicek C.P."/>
            <person name="Druzhinina I.S."/>
        </authorList>
    </citation>
    <scope>NUCLEOTIDE SEQUENCE [LARGE SCALE GENOMIC DNA]</scope>
    <source>
        <strain evidence="8 9">CBS 433.97</strain>
    </source>
</reference>
<dbReference type="OrthoDB" id="3266505at2759"/>
<dbReference type="Pfam" id="PF04082">
    <property type="entry name" value="Fungal_trans"/>
    <property type="match status" value="1"/>
</dbReference>
<dbReference type="Proteomes" id="UP000240493">
    <property type="component" value="Unassembled WGS sequence"/>
</dbReference>
<dbReference type="PROSITE" id="PS50048">
    <property type="entry name" value="ZN2_CY6_FUNGAL_2"/>
    <property type="match status" value="1"/>
</dbReference>
<dbReference type="Pfam" id="PF00172">
    <property type="entry name" value="Zn_clus"/>
    <property type="match status" value="1"/>
</dbReference>
<keyword evidence="5" id="KW-0804">Transcription</keyword>
<evidence type="ECO:0000256" key="5">
    <source>
        <dbReference type="ARBA" id="ARBA00023163"/>
    </source>
</evidence>
<evidence type="ECO:0000259" key="7">
    <source>
        <dbReference type="PROSITE" id="PS50048"/>
    </source>
</evidence>
<name>A0A2T3YVX9_TRIA4</name>
<dbReference type="GO" id="GO:0000981">
    <property type="term" value="F:DNA-binding transcription factor activity, RNA polymerase II-specific"/>
    <property type="evidence" value="ECO:0007669"/>
    <property type="project" value="InterPro"/>
</dbReference>
<feature type="domain" description="Zn(2)-C6 fungal-type" evidence="7">
    <location>
        <begin position="18"/>
        <end position="47"/>
    </location>
</feature>
<dbReference type="InterPro" id="IPR007219">
    <property type="entry name" value="XnlR_reg_dom"/>
</dbReference>
<evidence type="ECO:0000313" key="8">
    <source>
        <dbReference type="EMBL" id="PTB36728.1"/>
    </source>
</evidence>
<dbReference type="PANTHER" id="PTHR47540:SF6">
    <property type="entry name" value="ZN(II)2CYS6 TRANSCRIPTION FACTOR (EUROFUNG)"/>
    <property type="match status" value="1"/>
</dbReference>
<dbReference type="GO" id="GO:0008270">
    <property type="term" value="F:zinc ion binding"/>
    <property type="evidence" value="ECO:0007669"/>
    <property type="project" value="InterPro"/>
</dbReference>
<evidence type="ECO:0000256" key="4">
    <source>
        <dbReference type="ARBA" id="ARBA00023125"/>
    </source>
</evidence>
<dbReference type="Gene3D" id="4.10.240.10">
    <property type="entry name" value="Zn(2)-C6 fungal-type DNA-binding domain"/>
    <property type="match status" value="1"/>
</dbReference>
<dbReference type="CDD" id="cd12148">
    <property type="entry name" value="fungal_TF_MHR"/>
    <property type="match status" value="1"/>
</dbReference>
<dbReference type="InterPro" id="IPR051711">
    <property type="entry name" value="Stress_Response_Reg"/>
</dbReference>
<dbReference type="GO" id="GO:0005634">
    <property type="term" value="C:nucleus"/>
    <property type="evidence" value="ECO:0007669"/>
    <property type="project" value="UniProtKB-SubCell"/>
</dbReference>
<dbReference type="EMBL" id="KZ679269">
    <property type="protein sequence ID" value="PTB36728.1"/>
    <property type="molecule type" value="Genomic_DNA"/>
</dbReference>
<evidence type="ECO:0000256" key="6">
    <source>
        <dbReference type="ARBA" id="ARBA00023242"/>
    </source>
</evidence>
<dbReference type="InterPro" id="IPR036864">
    <property type="entry name" value="Zn2-C6_fun-type_DNA-bd_sf"/>
</dbReference>
<dbReference type="AlphaFoldDB" id="A0A2T3YVX9"/>